<evidence type="ECO:0000313" key="1">
    <source>
        <dbReference type="EMBL" id="KTB46599.1"/>
    </source>
</evidence>
<reference evidence="1 2" key="1">
    <citation type="submission" date="2015-12" db="EMBL/GenBank/DDBJ databases">
        <title>Draft genome sequence of Moniliophthora roreri, the causal agent of frosty pod rot of cacao.</title>
        <authorList>
            <person name="Aime M.C."/>
            <person name="Diaz-Valderrama J.R."/>
            <person name="Kijpornyongpan T."/>
            <person name="Phillips-Mora W."/>
        </authorList>
    </citation>
    <scope>NUCLEOTIDE SEQUENCE [LARGE SCALE GENOMIC DNA]</scope>
    <source>
        <strain evidence="1 2">MCA 2952</strain>
    </source>
</reference>
<dbReference type="Proteomes" id="UP000054988">
    <property type="component" value="Unassembled WGS sequence"/>
</dbReference>
<protein>
    <recommendedName>
        <fullName evidence="3">BTB domain-containing protein</fullName>
    </recommendedName>
</protein>
<organism evidence="1 2">
    <name type="scientific">Moniliophthora roreri</name>
    <name type="common">Frosty pod rot fungus</name>
    <name type="synonym">Monilia roreri</name>
    <dbReference type="NCBI Taxonomy" id="221103"/>
    <lineage>
        <taxon>Eukaryota</taxon>
        <taxon>Fungi</taxon>
        <taxon>Dikarya</taxon>
        <taxon>Basidiomycota</taxon>
        <taxon>Agaricomycotina</taxon>
        <taxon>Agaricomycetes</taxon>
        <taxon>Agaricomycetidae</taxon>
        <taxon>Agaricales</taxon>
        <taxon>Marasmiineae</taxon>
        <taxon>Marasmiaceae</taxon>
        <taxon>Moniliophthora</taxon>
    </lineage>
</organism>
<dbReference type="AlphaFoldDB" id="A0A0W0GDI8"/>
<comment type="caution">
    <text evidence="1">The sequence shown here is derived from an EMBL/GenBank/DDBJ whole genome shotgun (WGS) entry which is preliminary data.</text>
</comment>
<evidence type="ECO:0000313" key="2">
    <source>
        <dbReference type="Proteomes" id="UP000054988"/>
    </source>
</evidence>
<sequence>MAVGVPVVQRHDQYYIETIVYQVENTLFRVPSRYFHEKSEVFSGASQISTTRGEGSSDDNPVKLVLPQDANTNDFLQLVRVICPLTLDLPVPTNLSHTNWISVLKLSTAWCFSDLRKLAITKLSGSDGLDSSGSEYFHERIELGRRYSVKSWVLEGLEGLSADNDTNPLPLEKLEALGLRTAMRLVYIKNFHLTFKLKSPDLRQNMTASVPAAQRHDQYYIETIVYQVENTLFRVPSRYFHEKSEAFSGASQISKASGEGSSDNDPVKLALPQDANTNDFLQLARLIYPLTVGLPPPTDLSRADWTSVLKLSTAWGFRDLRKLAIAELSKSDSPKDSEYFLERLEIGRRYSVKLWILEGLRGLSSTSTSLLPLEKLEALGLKTAMRLLYIRNSQPANTAGACRTAREDVSTTSSYRNGYYITVCSRCNCPVTEHTLRKDLMQCPPLETIFDDELSMLEME</sequence>
<accession>A0A0W0GDI8</accession>
<evidence type="ECO:0008006" key="3">
    <source>
        <dbReference type="Google" id="ProtNLM"/>
    </source>
</evidence>
<dbReference type="eggNOG" id="ENOG502QXCQ">
    <property type="taxonomic scope" value="Eukaryota"/>
</dbReference>
<name>A0A0W0GDI8_MONRR</name>
<gene>
    <name evidence="1" type="ORF">WG66_849</name>
</gene>
<dbReference type="EMBL" id="LATX01000314">
    <property type="protein sequence ID" value="KTB46599.1"/>
    <property type="molecule type" value="Genomic_DNA"/>
</dbReference>
<proteinExistence type="predicted"/>